<evidence type="ECO:0008006" key="3">
    <source>
        <dbReference type="Google" id="ProtNLM"/>
    </source>
</evidence>
<proteinExistence type="predicted"/>
<gene>
    <name evidence="1" type="ORF">OV287_17125</name>
</gene>
<dbReference type="RefSeq" id="WP_267535106.1">
    <property type="nucleotide sequence ID" value="NZ_JAPNKA010000001.1"/>
</dbReference>
<accession>A0ABT4A3H1</accession>
<dbReference type="EMBL" id="JAPNKA010000001">
    <property type="protein sequence ID" value="MCY1076201.1"/>
    <property type="molecule type" value="Genomic_DNA"/>
</dbReference>
<keyword evidence="2" id="KW-1185">Reference proteome</keyword>
<organism evidence="1 2">
    <name type="scientific">Archangium lansingense</name>
    <dbReference type="NCBI Taxonomy" id="2995310"/>
    <lineage>
        <taxon>Bacteria</taxon>
        <taxon>Pseudomonadati</taxon>
        <taxon>Myxococcota</taxon>
        <taxon>Myxococcia</taxon>
        <taxon>Myxococcales</taxon>
        <taxon>Cystobacterineae</taxon>
        <taxon>Archangiaceae</taxon>
        <taxon>Archangium</taxon>
    </lineage>
</organism>
<sequence>MGHERFNRMCLVAAAASMLGACGGMPSEAGDAPPHSDRGGIGMNPPAPGVEEAPATVSIDPRRSLAVTEKSILARFGGRRVFSKLVADNAGAGFTPDQLFRQLWDTQNPAPGQPDLQGMPHCTDLGNTLNGSPYVCRPSEGGQARSDSVINLNSYAAVGLYNRFDLAPVDGSNCGEYRIVLAKLPSAPASRNFIIFESVLPNPQPELGLEGCRPVANFWAGLSADADPMSRADKLESFYFTGLPGFEPVVSMNHYGNNPEGLGQVRTNQFLRGGPNAPPVPWMMREFKLVSDCSSQPTCTLKFVPATVKSNPFGELFNPASTDPRAAAFQSHFVTQVARLAINDLNRVSYGVPDQFNAAQNDSQTRGGADDYLAQFGPGPSAFHQAIGQELARVGSTLTPHDIVARAQALSCGGCHQRNSGRPVGGGLTWPASATFVHSTENDDPADPGRFAISPALRDQFLPLRKAVLESFLQNPGT</sequence>
<dbReference type="PROSITE" id="PS51257">
    <property type="entry name" value="PROKAR_LIPOPROTEIN"/>
    <property type="match status" value="1"/>
</dbReference>
<protein>
    <recommendedName>
        <fullName evidence="3">Cytochrome c domain-containing protein</fullName>
    </recommendedName>
</protein>
<reference evidence="1 2" key="1">
    <citation type="submission" date="2022-11" db="EMBL/GenBank/DDBJ databases">
        <title>Minimal conservation of predation-associated metabolite biosynthetic gene clusters underscores biosynthetic potential of Myxococcota including descriptions for ten novel species: Archangium lansinium sp. nov., Myxococcus landrumus sp. nov., Nannocystis bai.</title>
        <authorList>
            <person name="Ahearne A."/>
            <person name="Stevens C."/>
            <person name="Phillips K."/>
        </authorList>
    </citation>
    <scope>NUCLEOTIDE SEQUENCE [LARGE SCALE GENOMIC DNA]</scope>
    <source>
        <strain evidence="1 2">MIWBW</strain>
    </source>
</reference>
<comment type="caution">
    <text evidence="1">The sequence shown here is derived from an EMBL/GenBank/DDBJ whole genome shotgun (WGS) entry which is preliminary data.</text>
</comment>
<evidence type="ECO:0000313" key="1">
    <source>
        <dbReference type="EMBL" id="MCY1076201.1"/>
    </source>
</evidence>
<name>A0ABT4A3H1_9BACT</name>
<evidence type="ECO:0000313" key="2">
    <source>
        <dbReference type="Proteomes" id="UP001207654"/>
    </source>
</evidence>
<dbReference type="Proteomes" id="UP001207654">
    <property type="component" value="Unassembled WGS sequence"/>
</dbReference>